<dbReference type="Gene3D" id="2.130.10.10">
    <property type="entry name" value="YVTN repeat-like/Quinoprotein amine dehydrogenase"/>
    <property type="match status" value="2"/>
</dbReference>
<dbReference type="SMART" id="SM00320">
    <property type="entry name" value="WD40"/>
    <property type="match status" value="4"/>
</dbReference>
<dbReference type="InterPro" id="IPR015943">
    <property type="entry name" value="WD40/YVTN_repeat-like_dom_sf"/>
</dbReference>
<dbReference type="InterPro" id="IPR020472">
    <property type="entry name" value="WD40_PAC1"/>
</dbReference>
<dbReference type="SUPFAM" id="SSF81383">
    <property type="entry name" value="F-box domain"/>
    <property type="match status" value="1"/>
</dbReference>
<comment type="caution">
    <text evidence="5">The sequence shown here is derived from an EMBL/GenBank/DDBJ whole genome shotgun (WGS) entry which is preliminary data.</text>
</comment>
<dbReference type="InterPro" id="IPR050505">
    <property type="entry name" value="WDR55/POC1"/>
</dbReference>
<dbReference type="Pfam" id="PF00400">
    <property type="entry name" value="WD40"/>
    <property type="match status" value="2"/>
</dbReference>
<evidence type="ECO:0000313" key="5">
    <source>
        <dbReference type="EMBL" id="KAL0014120.1"/>
    </source>
</evidence>
<evidence type="ECO:0000256" key="4">
    <source>
        <dbReference type="SAM" id="MobiDB-lite"/>
    </source>
</evidence>
<evidence type="ECO:0000256" key="1">
    <source>
        <dbReference type="ARBA" id="ARBA00022574"/>
    </source>
</evidence>
<dbReference type="PANTHER" id="PTHR44019:SF8">
    <property type="entry name" value="POC1 CENTRIOLAR PROTEIN HOMOLOG"/>
    <property type="match status" value="1"/>
</dbReference>
<accession>A0AAW2DXN2</accession>
<feature type="compositionally biased region" description="Low complexity" evidence="4">
    <location>
        <begin position="14"/>
        <end position="23"/>
    </location>
</feature>
<dbReference type="EMBL" id="JAZDWU010000001">
    <property type="protein sequence ID" value="KAL0014120.1"/>
    <property type="molecule type" value="Genomic_DNA"/>
</dbReference>
<keyword evidence="1 3" id="KW-0853">WD repeat</keyword>
<dbReference type="InterPro" id="IPR036047">
    <property type="entry name" value="F-box-like_dom_sf"/>
</dbReference>
<proteinExistence type="predicted"/>
<name>A0AAW2DXN2_9ROSI</name>
<evidence type="ECO:0000256" key="3">
    <source>
        <dbReference type="PROSITE-ProRule" id="PRU00221"/>
    </source>
</evidence>
<dbReference type="PRINTS" id="PR00320">
    <property type="entry name" value="GPROTEINBRPT"/>
</dbReference>
<feature type="region of interest" description="Disordered" evidence="4">
    <location>
        <begin position="1"/>
        <end position="23"/>
    </location>
</feature>
<keyword evidence="2" id="KW-0677">Repeat</keyword>
<reference evidence="5 6" key="1">
    <citation type="submission" date="2024-01" db="EMBL/GenBank/DDBJ databases">
        <title>A telomere-to-telomere, gap-free genome of sweet tea (Lithocarpus litseifolius).</title>
        <authorList>
            <person name="Zhou J."/>
        </authorList>
    </citation>
    <scope>NUCLEOTIDE SEQUENCE [LARGE SCALE GENOMIC DNA]</scope>
    <source>
        <strain evidence="5">Zhou-2022a</strain>
        <tissue evidence="5">Leaf</tissue>
    </source>
</reference>
<sequence>MVDSSPPRSRRTRSQLQSQSTTTTTKITELDVDSLAHCANYLDNLQDLSNLAMSCKYLKRVAYSNSIWLRWFREHWPQQVPSNSSQPLEVREAYLARRTALQKFKFFDPFVSDMLALHKACNNILLEKNTFTFSQGPVIEMRKIDSFLRRMSYDLLILSEGTASITCMRSFPLNETSLFQSETQSEENVLVTSSCDRSIRIWWEGSCHRRFRGHDGPVFTLSDKLLGHGNSKVLASGGEDGTVRLWSLKSVGKRGQSALKATLYGHESSVKLMSVAGHKTSLLVTLSGDSKVRVWDTTKSSSVDSSCCVGKASLSGSPVNVKCHESLLYVAAGSSVIAFDLRIMRKVLTAANYQPKLHSFEMLPSKSLICTGVGGRALLWDIRRNQETKPEPIVELGGHRGSVSFLHMDPYKIVTGGRKDFNINVWETDTGTQTNSLSCRTADLRLPTTGTGCTALAVNGCRIVTACGGEGIGVVRFRDFKNATCPVVKFENEHASRFWDPQSYSATDGSDDYTDSSDDYSDY</sequence>
<dbReference type="PROSITE" id="PS50082">
    <property type="entry name" value="WD_REPEATS_2"/>
    <property type="match status" value="3"/>
</dbReference>
<gene>
    <name evidence="5" type="ORF">SO802_001189</name>
</gene>
<organism evidence="5 6">
    <name type="scientific">Lithocarpus litseifolius</name>
    <dbReference type="NCBI Taxonomy" id="425828"/>
    <lineage>
        <taxon>Eukaryota</taxon>
        <taxon>Viridiplantae</taxon>
        <taxon>Streptophyta</taxon>
        <taxon>Embryophyta</taxon>
        <taxon>Tracheophyta</taxon>
        <taxon>Spermatophyta</taxon>
        <taxon>Magnoliopsida</taxon>
        <taxon>eudicotyledons</taxon>
        <taxon>Gunneridae</taxon>
        <taxon>Pentapetalae</taxon>
        <taxon>rosids</taxon>
        <taxon>fabids</taxon>
        <taxon>Fagales</taxon>
        <taxon>Fagaceae</taxon>
        <taxon>Lithocarpus</taxon>
    </lineage>
</organism>
<dbReference type="InterPro" id="IPR019775">
    <property type="entry name" value="WD40_repeat_CS"/>
</dbReference>
<keyword evidence="6" id="KW-1185">Reference proteome</keyword>
<feature type="repeat" description="WD" evidence="3">
    <location>
        <begin position="396"/>
        <end position="436"/>
    </location>
</feature>
<dbReference type="PROSITE" id="PS00678">
    <property type="entry name" value="WD_REPEATS_1"/>
    <property type="match status" value="1"/>
</dbReference>
<dbReference type="InterPro" id="IPR001680">
    <property type="entry name" value="WD40_rpt"/>
</dbReference>
<feature type="repeat" description="WD" evidence="3">
    <location>
        <begin position="263"/>
        <end position="305"/>
    </location>
</feature>
<dbReference type="AlphaFoldDB" id="A0AAW2DXN2"/>
<dbReference type="PROSITE" id="PS50294">
    <property type="entry name" value="WD_REPEATS_REGION"/>
    <property type="match status" value="1"/>
</dbReference>
<evidence type="ECO:0000256" key="2">
    <source>
        <dbReference type="ARBA" id="ARBA00022737"/>
    </source>
</evidence>
<dbReference type="PANTHER" id="PTHR44019">
    <property type="entry name" value="WD REPEAT-CONTAINING PROTEIN 55"/>
    <property type="match status" value="1"/>
</dbReference>
<feature type="compositionally biased region" description="Acidic residues" evidence="4">
    <location>
        <begin position="509"/>
        <end position="523"/>
    </location>
</feature>
<dbReference type="InterPro" id="IPR036322">
    <property type="entry name" value="WD40_repeat_dom_sf"/>
</dbReference>
<dbReference type="SUPFAM" id="SSF50978">
    <property type="entry name" value="WD40 repeat-like"/>
    <property type="match status" value="1"/>
</dbReference>
<feature type="region of interest" description="Disordered" evidence="4">
    <location>
        <begin position="501"/>
        <end position="523"/>
    </location>
</feature>
<feature type="repeat" description="WD" evidence="3">
    <location>
        <begin position="211"/>
        <end position="250"/>
    </location>
</feature>
<evidence type="ECO:0000313" key="6">
    <source>
        <dbReference type="Proteomes" id="UP001459277"/>
    </source>
</evidence>
<dbReference type="Proteomes" id="UP001459277">
    <property type="component" value="Unassembled WGS sequence"/>
</dbReference>
<protein>
    <submittedName>
        <fullName evidence="5">Uncharacterized protein</fullName>
    </submittedName>
</protein>